<proteinExistence type="predicted"/>
<reference evidence="1" key="1">
    <citation type="journal article" date="2021" name="Proc. Natl. Acad. Sci. U.S.A.">
        <title>A Catalog of Tens of Thousands of Viruses from Human Metagenomes Reveals Hidden Associations with Chronic Diseases.</title>
        <authorList>
            <person name="Tisza M.J."/>
            <person name="Buck C.B."/>
        </authorList>
    </citation>
    <scope>NUCLEOTIDE SEQUENCE</scope>
    <source>
        <strain evidence="1">Ctrcb4</strain>
    </source>
</reference>
<sequence length="33" mass="3793">MNRNNFKSVYSQAYILYGTSIDTTNFEDICLNG</sequence>
<organism evidence="1">
    <name type="scientific">virus sp. ctrcb4</name>
    <dbReference type="NCBI Taxonomy" id="2825824"/>
    <lineage>
        <taxon>Viruses</taxon>
    </lineage>
</organism>
<dbReference type="EMBL" id="BK059132">
    <property type="protein sequence ID" value="DAE33092.1"/>
    <property type="molecule type" value="Genomic_DNA"/>
</dbReference>
<name>A0A8S5RPZ4_9VIRU</name>
<evidence type="ECO:0000313" key="1">
    <source>
        <dbReference type="EMBL" id="DAE33092.1"/>
    </source>
</evidence>
<accession>A0A8S5RPZ4</accession>
<protein>
    <submittedName>
        <fullName evidence="1">Uncharacterized protein</fullName>
    </submittedName>
</protein>